<feature type="transmembrane region" description="Helical" evidence="1">
    <location>
        <begin position="59"/>
        <end position="77"/>
    </location>
</feature>
<protein>
    <submittedName>
        <fullName evidence="2">Uncharacterized protein</fullName>
    </submittedName>
</protein>
<organism evidence="2 3">
    <name type="scientific">Fodinicola feengrottensis</name>
    <dbReference type="NCBI Taxonomy" id="435914"/>
    <lineage>
        <taxon>Bacteria</taxon>
        <taxon>Bacillati</taxon>
        <taxon>Actinomycetota</taxon>
        <taxon>Actinomycetes</taxon>
        <taxon>Mycobacteriales</taxon>
        <taxon>Fodinicola</taxon>
    </lineage>
</organism>
<evidence type="ECO:0000313" key="2">
    <source>
        <dbReference type="EMBL" id="GAA1713985.1"/>
    </source>
</evidence>
<keyword evidence="1" id="KW-1133">Transmembrane helix</keyword>
<proteinExistence type="predicted"/>
<gene>
    <name evidence="2" type="ORF">GCM10009765_73790</name>
</gene>
<accession>A0ABN2IYX7</accession>
<reference evidence="2 3" key="1">
    <citation type="journal article" date="2019" name="Int. J. Syst. Evol. Microbiol.">
        <title>The Global Catalogue of Microorganisms (GCM) 10K type strain sequencing project: providing services to taxonomists for standard genome sequencing and annotation.</title>
        <authorList>
            <consortium name="The Broad Institute Genomics Platform"/>
            <consortium name="The Broad Institute Genome Sequencing Center for Infectious Disease"/>
            <person name="Wu L."/>
            <person name="Ma J."/>
        </authorList>
    </citation>
    <scope>NUCLEOTIDE SEQUENCE [LARGE SCALE GENOMIC DNA]</scope>
    <source>
        <strain evidence="2 3">JCM 14718</strain>
    </source>
</reference>
<keyword evidence="3" id="KW-1185">Reference proteome</keyword>
<dbReference type="EMBL" id="BAAANY010000038">
    <property type="protein sequence ID" value="GAA1713985.1"/>
    <property type="molecule type" value="Genomic_DNA"/>
</dbReference>
<comment type="caution">
    <text evidence="2">The sequence shown here is derived from an EMBL/GenBank/DDBJ whole genome shotgun (WGS) entry which is preliminary data.</text>
</comment>
<keyword evidence="1" id="KW-0812">Transmembrane</keyword>
<evidence type="ECO:0000313" key="3">
    <source>
        <dbReference type="Proteomes" id="UP001500618"/>
    </source>
</evidence>
<dbReference type="RefSeq" id="WP_344314738.1">
    <property type="nucleotide sequence ID" value="NZ_BAAANY010000038.1"/>
</dbReference>
<sequence length="80" mass="8918">MNKNRRRRVPYWLVIADGFSAGVAAAGFFAVGWPWDLLIIPALAGWVALFPYGRRIRPVTIFGLTVIFVTLWVALLLSTA</sequence>
<feature type="transmembrane region" description="Helical" evidence="1">
    <location>
        <begin position="12"/>
        <end position="31"/>
    </location>
</feature>
<evidence type="ECO:0000256" key="1">
    <source>
        <dbReference type="SAM" id="Phobius"/>
    </source>
</evidence>
<keyword evidence="1" id="KW-0472">Membrane</keyword>
<name>A0ABN2IYX7_9ACTN</name>
<dbReference type="Proteomes" id="UP001500618">
    <property type="component" value="Unassembled WGS sequence"/>
</dbReference>